<name>A0A5B7HQH3_PORTR</name>
<comment type="caution">
    <text evidence="2">The sequence shown here is derived from an EMBL/GenBank/DDBJ whole genome shotgun (WGS) entry which is preliminary data.</text>
</comment>
<dbReference type="EMBL" id="VSRR010033885">
    <property type="protein sequence ID" value="MPC71979.1"/>
    <property type="molecule type" value="Genomic_DNA"/>
</dbReference>
<proteinExistence type="predicted"/>
<evidence type="ECO:0000313" key="2">
    <source>
        <dbReference type="EMBL" id="MPC71979.1"/>
    </source>
</evidence>
<keyword evidence="3" id="KW-1185">Reference proteome</keyword>
<evidence type="ECO:0000313" key="3">
    <source>
        <dbReference type="Proteomes" id="UP000324222"/>
    </source>
</evidence>
<evidence type="ECO:0000256" key="1">
    <source>
        <dbReference type="SAM" id="MobiDB-lite"/>
    </source>
</evidence>
<sequence length="149" mass="17156">MLAQPRSPYPAQPHALTPTPESPPPSKHQQPHHSRPHGPHEAPLSSRPLRFLHPRPRFLPLCRLFIPLFIYSSNLSSLPIFPPLPRHSAVQMEGEIFHTFHPFPPVSQPTLPSHPSLISCLLHHEYLQRPVSLYLRNQWATRVVNQWKT</sequence>
<gene>
    <name evidence="2" type="ORF">E2C01_066271</name>
</gene>
<feature type="region of interest" description="Disordered" evidence="1">
    <location>
        <begin position="1"/>
        <end position="48"/>
    </location>
</feature>
<organism evidence="2 3">
    <name type="scientific">Portunus trituberculatus</name>
    <name type="common">Swimming crab</name>
    <name type="synonym">Neptunus trituberculatus</name>
    <dbReference type="NCBI Taxonomy" id="210409"/>
    <lineage>
        <taxon>Eukaryota</taxon>
        <taxon>Metazoa</taxon>
        <taxon>Ecdysozoa</taxon>
        <taxon>Arthropoda</taxon>
        <taxon>Crustacea</taxon>
        <taxon>Multicrustacea</taxon>
        <taxon>Malacostraca</taxon>
        <taxon>Eumalacostraca</taxon>
        <taxon>Eucarida</taxon>
        <taxon>Decapoda</taxon>
        <taxon>Pleocyemata</taxon>
        <taxon>Brachyura</taxon>
        <taxon>Eubrachyura</taxon>
        <taxon>Portunoidea</taxon>
        <taxon>Portunidae</taxon>
        <taxon>Portuninae</taxon>
        <taxon>Portunus</taxon>
    </lineage>
</organism>
<accession>A0A5B7HQH3</accession>
<protein>
    <submittedName>
        <fullName evidence="2">Uncharacterized protein</fullName>
    </submittedName>
</protein>
<dbReference type="AlphaFoldDB" id="A0A5B7HQH3"/>
<reference evidence="2 3" key="1">
    <citation type="submission" date="2019-05" db="EMBL/GenBank/DDBJ databases">
        <title>Another draft genome of Portunus trituberculatus and its Hox gene families provides insights of decapod evolution.</title>
        <authorList>
            <person name="Jeong J.-H."/>
            <person name="Song I."/>
            <person name="Kim S."/>
            <person name="Choi T."/>
            <person name="Kim D."/>
            <person name="Ryu S."/>
            <person name="Kim W."/>
        </authorList>
    </citation>
    <scope>NUCLEOTIDE SEQUENCE [LARGE SCALE GENOMIC DNA]</scope>
    <source>
        <tissue evidence="2">Muscle</tissue>
    </source>
</reference>
<dbReference type="Proteomes" id="UP000324222">
    <property type="component" value="Unassembled WGS sequence"/>
</dbReference>